<keyword evidence="2" id="KW-1185">Reference proteome</keyword>
<organism evidence="1 2">
    <name type="scientific">Phlebotomus papatasi</name>
    <name type="common">Sandfly</name>
    <dbReference type="NCBI Taxonomy" id="29031"/>
    <lineage>
        <taxon>Eukaryota</taxon>
        <taxon>Metazoa</taxon>
        <taxon>Ecdysozoa</taxon>
        <taxon>Arthropoda</taxon>
        <taxon>Hexapoda</taxon>
        <taxon>Insecta</taxon>
        <taxon>Pterygota</taxon>
        <taxon>Neoptera</taxon>
        <taxon>Endopterygota</taxon>
        <taxon>Diptera</taxon>
        <taxon>Nematocera</taxon>
        <taxon>Psychodoidea</taxon>
        <taxon>Psychodidae</taxon>
        <taxon>Phlebotomus</taxon>
        <taxon>Phlebotomus</taxon>
    </lineage>
</organism>
<evidence type="ECO:0000313" key="2">
    <source>
        <dbReference type="Proteomes" id="UP000092462"/>
    </source>
</evidence>
<dbReference type="EMBL" id="AJVK01026762">
    <property type="status" value="NOT_ANNOTATED_CDS"/>
    <property type="molecule type" value="Genomic_DNA"/>
</dbReference>
<dbReference type="EnsemblMetazoa" id="PPAI003419-RA">
    <property type="protein sequence ID" value="PPAI003419-PA"/>
    <property type="gene ID" value="PPAI003419"/>
</dbReference>
<sequence>MTFPSSVSHSFLPKSYNVISWLLPQLNCKISNKLTYYCQDCFGRLRASMDRGLPCFSSSRLRSISRVSRSGSETYTRFGNRLSAASSSSWGLFVAASTTILSPSGFPGIPSNSTRNSVLSLRDASCSPVLLSDSKLATSSIKIIDGCISLATAKSALTSFSPSPTYLLVSDAAEMLKNVAEHSVATARASRVFPFPGGPKSNSPRAGLRRPVNNSGRTEGRITISCRACLATSCPTISLHSTFEPPSTISSMMICTSFCSTPFTEIVVGVVLDGAPRGVLERGGGVLRPVLVPALRMGELPEIYEEIENIH</sequence>
<protein>
    <submittedName>
        <fullName evidence="1">Uncharacterized protein</fullName>
    </submittedName>
</protein>
<dbReference type="PANTHER" id="PTHR37449">
    <property type="match status" value="1"/>
</dbReference>
<accession>A0A1B0D796</accession>
<proteinExistence type="predicted"/>
<dbReference type="PANTHER" id="PTHR37449:SF1">
    <property type="entry name" value="OS02G0159950 PROTEIN"/>
    <property type="match status" value="1"/>
</dbReference>
<name>A0A1B0D796_PHLPP</name>
<dbReference type="VEuPathDB" id="VectorBase:PPAI003419"/>
<reference evidence="1" key="1">
    <citation type="submission" date="2022-08" db="UniProtKB">
        <authorList>
            <consortium name="EnsemblMetazoa"/>
        </authorList>
    </citation>
    <scope>IDENTIFICATION</scope>
    <source>
        <strain evidence="1">Israel</strain>
    </source>
</reference>
<evidence type="ECO:0000313" key="1">
    <source>
        <dbReference type="EnsemblMetazoa" id="PPAI003419-PA"/>
    </source>
</evidence>
<dbReference type="AlphaFoldDB" id="A0A1B0D796"/>
<dbReference type="Proteomes" id="UP000092462">
    <property type="component" value="Unassembled WGS sequence"/>
</dbReference>